<dbReference type="Pfam" id="PF04773">
    <property type="entry name" value="FecR"/>
    <property type="match status" value="1"/>
</dbReference>
<evidence type="ECO:0000259" key="3">
    <source>
        <dbReference type="Pfam" id="PF16344"/>
    </source>
</evidence>
<name>A0A7W5DTP8_9PORP</name>
<proteinExistence type="predicted"/>
<evidence type="ECO:0000313" key="4">
    <source>
        <dbReference type="EMBL" id="MBB3188528.1"/>
    </source>
</evidence>
<dbReference type="EMBL" id="JACHYB010000002">
    <property type="protein sequence ID" value="MBB3188528.1"/>
    <property type="molecule type" value="Genomic_DNA"/>
</dbReference>
<dbReference type="InterPro" id="IPR032508">
    <property type="entry name" value="FecR_C"/>
</dbReference>
<dbReference type="Gene3D" id="2.60.120.1440">
    <property type="match status" value="1"/>
</dbReference>
<dbReference type="GO" id="GO:0016989">
    <property type="term" value="F:sigma factor antagonist activity"/>
    <property type="evidence" value="ECO:0007669"/>
    <property type="project" value="TreeGrafter"/>
</dbReference>
<evidence type="ECO:0000313" key="5">
    <source>
        <dbReference type="Proteomes" id="UP000544222"/>
    </source>
</evidence>
<dbReference type="AlphaFoldDB" id="A0A7W5DTP8"/>
<accession>A0A7W5DTP8</accession>
<dbReference type="PANTHER" id="PTHR30273:SF2">
    <property type="entry name" value="PROTEIN FECR"/>
    <property type="match status" value="1"/>
</dbReference>
<dbReference type="PIRSF" id="PIRSF018266">
    <property type="entry name" value="FecR"/>
    <property type="match status" value="1"/>
</dbReference>
<keyword evidence="1" id="KW-0812">Transmembrane</keyword>
<dbReference type="Gene3D" id="3.55.50.30">
    <property type="match status" value="1"/>
</dbReference>
<keyword evidence="5" id="KW-1185">Reference proteome</keyword>
<protein>
    <submittedName>
        <fullName evidence="4">Ferric-dicitrate binding protein FerR (Iron transport regulator)</fullName>
    </submittedName>
</protein>
<dbReference type="FunFam" id="2.60.120.1440:FF:000001">
    <property type="entry name" value="Putative anti-sigma factor"/>
    <property type="match status" value="1"/>
</dbReference>
<dbReference type="RefSeq" id="WP_183414282.1">
    <property type="nucleotide sequence ID" value="NZ_JACHYB010000002.1"/>
</dbReference>
<gene>
    <name evidence="4" type="ORF">FHX64_002726</name>
</gene>
<dbReference type="InterPro" id="IPR006860">
    <property type="entry name" value="FecR"/>
</dbReference>
<dbReference type="Proteomes" id="UP000544222">
    <property type="component" value="Unassembled WGS sequence"/>
</dbReference>
<organism evidence="4 5">
    <name type="scientific">Microbacter margulisiae</name>
    <dbReference type="NCBI Taxonomy" id="1350067"/>
    <lineage>
        <taxon>Bacteria</taxon>
        <taxon>Pseudomonadati</taxon>
        <taxon>Bacteroidota</taxon>
        <taxon>Bacteroidia</taxon>
        <taxon>Bacteroidales</taxon>
        <taxon>Porphyromonadaceae</taxon>
        <taxon>Microbacter</taxon>
    </lineage>
</organism>
<keyword evidence="1" id="KW-1133">Transmembrane helix</keyword>
<dbReference type="PANTHER" id="PTHR30273">
    <property type="entry name" value="PERIPLASMIC SIGNAL SENSOR AND SIGMA FACTOR ACTIVATOR FECR-RELATED"/>
    <property type="match status" value="1"/>
</dbReference>
<evidence type="ECO:0000259" key="2">
    <source>
        <dbReference type="Pfam" id="PF04773"/>
    </source>
</evidence>
<evidence type="ECO:0000256" key="1">
    <source>
        <dbReference type="SAM" id="Phobius"/>
    </source>
</evidence>
<dbReference type="InterPro" id="IPR012373">
    <property type="entry name" value="Ferrdict_sens_TM"/>
</dbReference>
<keyword evidence="1" id="KW-0472">Membrane</keyword>
<feature type="domain" description="Protein FecR C-terminal" evidence="3">
    <location>
        <begin position="264"/>
        <end position="328"/>
    </location>
</feature>
<dbReference type="Pfam" id="PF16344">
    <property type="entry name" value="FecR_C"/>
    <property type="match status" value="1"/>
</dbReference>
<sequence>MQKEEYIIDELIAKWLSKEIGAEEKQFLLQWIQESAENKAYFDQMKNIWQISHPAFHPASIDTEQAMSNVMNRIETRKWTKMPVIVWWQRIAAILLLPILLIAGYVLTTHPLPYNNQPTAMVYQEISSPFGVTSKINLPDGSVVWLNSGSKLKFPIAFVGKERNVYLSGEAYFQVHSDKQHPFIVETKHLNVTATGTQFDVESYSSDTIISVTLIKGVVNVNMGKNQKIILHPSQHLVFNAISNQYNKMTTDIQEWELWKDGILAFREEPLGEVFKRIGRAFNVDIIITDASVARQPYRATFKNESLDEILQLLQQTAPIQYKVIGRNNLGNNYYSKEKIEVLKAN</sequence>
<feature type="transmembrane region" description="Helical" evidence="1">
    <location>
        <begin position="87"/>
        <end position="107"/>
    </location>
</feature>
<feature type="domain" description="FecR protein" evidence="2">
    <location>
        <begin position="126"/>
        <end position="219"/>
    </location>
</feature>
<comment type="caution">
    <text evidence="4">The sequence shown here is derived from an EMBL/GenBank/DDBJ whole genome shotgun (WGS) entry which is preliminary data.</text>
</comment>
<reference evidence="4 5" key="1">
    <citation type="submission" date="2020-08" db="EMBL/GenBank/DDBJ databases">
        <title>Genomic Encyclopedia of Type Strains, Phase IV (KMG-IV): sequencing the most valuable type-strain genomes for metagenomic binning, comparative biology and taxonomic classification.</title>
        <authorList>
            <person name="Goeker M."/>
        </authorList>
    </citation>
    <scope>NUCLEOTIDE SEQUENCE [LARGE SCALE GENOMIC DNA]</scope>
    <source>
        <strain evidence="4 5">DSM 27471</strain>
    </source>
</reference>